<reference evidence="3 4" key="1">
    <citation type="submission" date="2022-04" db="EMBL/GenBank/DDBJ databases">
        <title>Positive selection, recombination, and allopatry shape intraspecific diversity of widespread and dominant cyanobacteria.</title>
        <authorList>
            <person name="Wei J."/>
            <person name="Shu W."/>
            <person name="Hu C."/>
        </authorList>
    </citation>
    <scope>NUCLEOTIDE SEQUENCE [LARGE SCALE GENOMIC DNA]</scope>
    <source>
        <strain evidence="3 4">GB2-A5</strain>
    </source>
</reference>
<dbReference type="EMBL" id="JAMPKK010000090">
    <property type="protein sequence ID" value="MEP0867847.1"/>
    <property type="molecule type" value="Genomic_DNA"/>
</dbReference>
<proteinExistence type="predicted"/>
<evidence type="ECO:0000256" key="2">
    <source>
        <dbReference type="SAM" id="Phobius"/>
    </source>
</evidence>
<dbReference type="InterPro" id="IPR010004">
    <property type="entry name" value="Uncharacterised_Ycf66"/>
</dbReference>
<dbReference type="RefSeq" id="WP_190422909.1">
    <property type="nucleotide sequence ID" value="NZ_JAMPKK010000090.1"/>
</dbReference>
<feature type="compositionally biased region" description="Acidic residues" evidence="1">
    <location>
        <begin position="245"/>
        <end position="256"/>
    </location>
</feature>
<feature type="compositionally biased region" description="Basic and acidic residues" evidence="1">
    <location>
        <begin position="120"/>
        <end position="147"/>
    </location>
</feature>
<feature type="region of interest" description="Disordered" evidence="1">
    <location>
        <begin position="120"/>
        <end position="326"/>
    </location>
</feature>
<evidence type="ECO:0000313" key="4">
    <source>
        <dbReference type="Proteomes" id="UP001442494"/>
    </source>
</evidence>
<protein>
    <recommendedName>
        <fullName evidence="5">Ycf66</fullName>
    </recommendedName>
</protein>
<accession>A0ABV0JZ13</accession>
<evidence type="ECO:0000313" key="3">
    <source>
        <dbReference type="EMBL" id="MEP0867847.1"/>
    </source>
</evidence>
<dbReference type="Pfam" id="PF07444">
    <property type="entry name" value="Ycf66_N"/>
    <property type="match status" value="1"/>
</dbReference>
<evidence type="ECO:0008006" key="5">
    <source>
        <dbReference type="Google" id="ProtNLM"/>
    </source>
</evidence>
<feature type="compositionally biased region" description="Low complexity" evidence="1">
    <location>
        <begin position="156"/>
        <end position="172"/>
    </location>
</feature>
<name>A0ABV0JZ13_9CYAN</name>
<gene>
    <name evidence="3" type="ORF">NDI37_25725</name>
</gene>
<evidence type="ECO:0000256" key="1">
    <source>
        <dbReference type="SAM" id="MobiDB-lite"/>
    </source>
</evidence>
<feature type="transmembrane region" description="Helical" evidence="2">
    <location>
        <begin position="6"/>
        <end position="26"/>
    </location>
</feature>
<comment type="caution">
    <text evidence="3">The sequence shown here is derived from an EMBL/GenBank/DDBJ whole genome shotgun (WGS) entry which is preliminary data.</text>
</comment>
<feature type="compositionally biased region" description="Basic and acidic residues" evidence="1">
    <location>
        <begin position="200"/>
        <end position="220"/>
    </location>
</feature>
<keyword evidence="4" id="KW-1185">Reference proteome</keyword>
<feature type="compositionally biased region" description="Basic and acidic residues" evidence="1">
    <location>
        <begin position="229"/>
        <end position="244"/>
    </location>
</feature>
<keyword evidence="2" id="KW-1133">Transmembrane helix</keyword>
<keyword evidence="2" id="KW-0472">Membrane</keyword>
<organism evidence="3 4">
    <name type="scientific">Funiculus sociatus GB2-A5</name>
    <dbReference type="NCBI Taxonomy" id="2933946"/>
    <lineage>
        <taxon>Bacteria</taxon>
        <taxon>Bacillati</taxon>
        <taxon>Cyanobacteriota</taxon>
        <taxon>Cyanophyceae</taxon>
        <taxon>Coleofasciculales</taxon>
        <taxon>Coleofasciculaceae</taxon>
        <taxon>Funiculus</taxon>
    </lineage>
</organism>
<dbReference type="Proteomes" id="UP001442494">
    <property type="component" value="Unassembled WGS sequence"/>
</dbReference>
<feature type="transmembrane region" description="Helical" evidence="2">
    <location>
        <begin position="38"/>
        <end position="56"/>
    </location>
</feature>
<keyword evidence="2" id="KW-0812">Transmembrane</keyword>
<sequence length="326" mass="37288">MVNFGLNSASILGIFLAVAGAALYFLRSVRPELARDHDIFFAAVGLLCGFILLFQGWRLDPILQFGQFLLTGSAIFFGFESVRMRGIATEQAKRDTPIVEDDRPVSRVYRAEFDEIEPMEERPVTRRIRGTQDSRSSRETYEDEPRRRPSSRGTQRPSSTERSSETGTGISSRTRKTSRRPRPESRPTEQPGGWEVTDTWEDKPSRPSRPEGRPTERIDDWQATDTWEEDKPIRTSRPESRPTEETDDWQSTDTWEEDKPIRTSRPSSTRSPRRDPESSTKPKRTRPPRESSRPPSGDVEATPTDYVEYKPIDFPDNEGDNSGNFA</sequence>